<evidence type="ECO:0000313" key="4">
    <source>
        <dbReference type="Proteomes" id="UP001390339"/>
    </source>
</evidence>
<feature type="region of interest" description="Disordered" evidence="2">
    <location>
        <begin position="1"/>
        <end position="64"/>
    </location>
</feature>
<evidence type="ECO:0000313" key="3">
    <source>
        <dbReference type="EMBL" id="KAK8862318.1"/>
    </source>
</evidence>
<feature type="compositionally biased region" description="Polar residues" evidence="2">
    <location>
        <begin position="1949"/>
        <end position="1963"/>
    </location>
</feature>
<feature type="compositionally biased region" description="Basic and acidic residues" evidence="2">
    <location>
        <begin position="167"/>
        <end position="183"/>
    </location>
</feature>
<feature type="compositionally biased region" description="Gly residues" evidence="2">
    <location>
        <begin position="472"/>
        <end position="481"/>
    </location>
</feature>
<dbReference type="PANTHER" id="PTHR45615:SF80">
    <property type="entry name" value="GRIP DOMAIN-CONTAINING PROTEIN"/>
    <property type="match status" value="1"/>
</dbReference>
<proteinExistence type="predicted"/>
<comment type="caution">
    <text evidence="3">The sequence shown here is derived from an EMBL/GenBank/DDBJ whole genome shotgun (WGS) entry which is preliminary data.</text>
</comment>
<dbReference type="EMBL" id="JAPCWZ010000005">
    <property type="protein sequence ID" value="KAK8862318.1"/>
    <property type="molecule type" value="Genomic_DNA"/>
</dbReference>
<organism evidence="3 4">
    <name type="scientific">Apiospora arundinis</name>
    <dbReference type="NCBI Taxonomy" id="335852"/>
    <lineage>
        <taxon>Eukaryota</taxon>
        <taxon>Fungi</taxon>
        <taxon>Dikarya</taxon>
        <taxon>Ascomycota</taxon>
        <taxon>Pezizomycotina</taxon>
        <taxon>Sordariomycetes</taxon>
        <taxon>Xylariomycetidae</taxon>
        <taxon>Amphisphaeriales</taxon>
        <taxon>Apiosporaceae</taxon>
        <taxon>Apiospora</taxon>
    </lineage>
</organism>
<feature type="region of interest" description="Disordered" evidence="2">
    <location>
        <begin position="1815"/>
        <end position="1978"/>
    </location>
</feature>
<evidence type="ECO:0000256" key="1">
    <source>
        <dbReference type="SAM" id="Coils"/>
    </source>
</evidence>
<feature type="region of interest" description="Disordered" evidence="2">
    <location>
        <begin position="139"/>
        <end position="191"/>
    </location>
</feature>
<gene>
    <name evidence="3" type="ORF">PGQ11_008553</name>
</gene>
<feature type="region of interest" description="Disordered" evidence="2">
    <location>
        <begin position="333"/>
        <end position="406"/>
    </location>
</feature>
<accession>A0ABR2IGA9</accession>
<feature type="compositionally biased region" description="Polar residues" evidence="2">
    <location>
        <begin position="379"/>
        <end position="402"/>
    </location>
</feature>
<dbReference type="PANTHER" id="PTHR45615">
    <property type="entry name" value="MYOSIN HEAVY CHAIN, NON-MUSCLE"/>
    <property type="match status" value="1"/>
</dbReference>
<feature type="region of interest" description="Disordered" evidence="2">
    <location>
        <begin position="468"/>
        <end position="491"/>
    </location>
</feature>
<feature type="compositionally biased region" description="Polar residues" evidence="2">
    <location>
        <begin position="1815"/>
        <end position="1828"/>
    </location>
</feature>
<feature type="coiled-coil region" evidence="1">
    <location>
        <begin position="1622"/>
        <end position="1726"/>
    </location>
</feature>
<feature type="compositionally biased region" description="Basic and acidic residues" evidence="2">
    <location>
        <begin position="1"/>
        <end position="17"/>
    </location>
</feature>
<name>A0ABR2IGA9_9PEZI</name>
<evidence type="ECO:0000256" key="2">
    <source>
        <dbReference type="SAM" id="MobiDB-lite"/>
    </source>
</evidence>
<reference evidence="3 4" key="1">
    <citation type="journal article" date="2024" name="IMA Fungus">
        <title>Apiospora arundinis, a panoply of carbohydrate-active enzymes and secondary metabolites.</title>
        <authorList>
            <person name="Sorensen T."/>
            <person name="Petersen C."/>
            <person name="Muurmann A.T."/>
            <person name="Christiansen J.V."/>
            <person name="Brundto M.L."/>
            <person name="Overgaard C.K."/>
            <person name="Boysen A.T."/>
            <person name="Wollenberg R.D."/>
            <person name="Larsen T.O."/>
            <person name="Sorensen J.L."/>
            <person name="Nielsen K.L."/>
            <person name="Sondergaard T.E."/>
        </authorList>
    </citation>
    <scope>NUCLEOTIDE SEQUENCE [LARGE SCALE GENOMIC DNA]</scope>
    <source>
        <strain evidence="3 4">AAU 773</strain>
    </source>
</reference>
<keyword evidence="4" id="KW-1185">Reference proteome</keyword>
<dbReference type="SUPFAM" id="SSF57997">
    <property type="entry name" value="Tropomyosin"/>
    <property type="match status" value="1"/>
</dbReference>
<protein>
    <recommendedName>
        <fullName evidence="5">Chromosome segregation ATPase</fullName>
    </recommendedName>
</protein>
<sequence>MPPVERDAPADRVDRPQHLRHQSSASSDQMRGALIPMWDSSDPERAPPPLPLNPQSPTVGVGTSRIGTSAAIQSAHAALNEKARENALVPHMPKRMTMGDMSPEKALVEKALVPRGSPHKRMQSLQAPTVRDLSLMIEGSNRRDSVSSVAQRAQSPEKNSRPGTPVRGRENERAGSVDRERDGTPTPMPITLTPVMRQQMRRPPHSILSENTPPQSATMLALQNMPTVSVKDMQPPAETPRELPREPVRERYFPTPEALAATTNHSTSMPKGPPSMDGLSHQIVTLTGIATSLQKEMATLSRRSRDNATDLMSLKEATHARDEDIRKSLREIVSTKKHEQHRAARDAYGGDGLYPDHGPHGSPPPSKNPRPFSLPRIPSPNSFAASMDGSTLSMNSTTSSAPSLVGDSPATLALLEKIIREMGTKDGQDGIVGRLTELMEGLAGMASSAKVEELIHQLRSTTQELSLVPAAGQGGGGGGNMGRPRNFSFDEDDERSLRGLDWSQQAGSMTQRANALIHDREHQSPASARGHEVLNEEVIKVIRGVKDSVAAGGGLTAETKALVRELRGEVLGMGRDIGRRLDEVNSKAAGKEEPASKMQMEKIVDEGIEQMKLHVNELLKEHRRVSSASMKSIVDYQEIYNAMTAALQDAEANKSQPDLCRDDVIHAVKDAWENYKPDISVEQIGLDRDEILVCLKEGLQEYAPRHEGPDSATREDVYEAVAEGLKHFTPPKVETPTVLSREEILDAVRECLEEFEFPVAPSATNNELTRDDMLHAVRQGLDSFEFPNSANAIVPHGGEVDNNEVLERLQDIMQCMRDEFKSVSEEAKQNVAANGRDTEQVLDATRDGIEQLRIHMEDYIDRVSSGNGQAAHMDSLLHTLDGFRGEVSELIARSEEGSKSVLTEEIGSLRDAVNSALVPHSPPTVDNREVLEALREGLERVRQELLRPNAGIAEVLDAMHEGFGDLRTSVERMSNKPADLTANDEILDALKSGLDGVKKDIILLREEHHQNDRAVATVGDGPSNAMVPVSMEVLKQDDIKNIEVMLTQVRAKVEAMEPAAPTESLSKQDLADMENMIRNVQESVVGISEKPAPEGSLSKNDLAEMEELMRSVQESVKNMYGARRTDPENPDEPRIPPINLDDAASKEDVIAIETILRNTKDRIEDLIDGEQAVRKDHVDAIEALVLETKDSIGSLTGQLELLSKKEDIAAVESLVTQLTTGLDEMKERAEKSLEDPEKVTKTDVTAIGAVCLDVKSIIEQMISANIAALSTKEDLKPIENVVNEVKTVLDTQVEANAKAFEERQAETVGVGERVTEVKTFLEDFQGLVKGKLEDETTGLEALQKLLGSLSETISSSTVPDDLKEMHELMKFEFEESKNGVVGSKLDTDEKLQAASETLSTKIDEKVGELITKYEEFELVMDDRAKAGEARNVELEAAVVGTKAIADELKLLIDTLGSTVTESMERMEEASKTVFGRVDDLYSKTEENHSDDKNEHSITRDQVQAAVTTIEGLQGHVVEYQPKILESIKDVLLIVGQHYEHSKTISTDIQKQIEDVKEKEIEFPLLPAPEKYDDSEMHSKLDKLIDHSHAAGKAYSQLDTLDKVHAQVVQTASDISSFLEAQTKRIEADHEDHEKHLQDAEKKVQETNISLAVAQAEKEHVEANVSSLRSEEEQLRESILALRTEQEFLQRQKTRLTADVSSLETAMHIRREELQAMESRAEGLERRILEGVLDHSRALLLTKAGTKGRDAMSRKRVPGARSGLAPVDAAALNAQPPSAHRKAVNIAVNGNRGLIPPNPAGAARRILSLSQINNNLTSGGIKRSQSVRTNKGPLRKSSWGGGLGKKYGDLEGDKENEVIDSVREIDEPSDNEAEPEPESAADDAASEATVEPNDDHEASGAEDNASDSGTLRRSSLGTTVITSTETEGSYTDDGYTDDDYDGRSEWTESAVGTESGVGTESIADTESLADSSVVGSDSNGVVVYAA</sequence>
<evidence type="ECO:0008006" key="5">
    <source>
        <dbReference type="Google" id="ProtNLM"/>
    </source>
</evidence>
<feature type="compositionally biased region" description="Low complexity" evidence="2">
    <location>
        <begin position="1969"/>
        <end position="1978"/>
    </location>
</feature>
<feature type="compositionally biased region" description="Basic and acidic residues" evidence="2">
    <location>
        <begin position="333"/>
        <end position="345"/>
    </location>
</feature>
<feature type="compositionally biased region" description="Polar residues" evidence="2">
    <location>
        <begin position="1905"/>
        <end position="1928"/>
    </location>
</feature>
<feature type="compositionally biased region" description="Basic and acidic residues" evidence="2">
    <location>
        <begin position="1845"/>
        <end position="1865"/>
    </location>
</feature>
<dbReference type="Proteomes" id="UP001390339">
    <property type="component" value="Unassembled WGS sequence"/>
</dbReference>
<keyword evidence="1" id="KW-0175">Coiled coil</keyword>
<feature type="compositionally biased region" description="Acidic residues" evidence="2">
    <location>
        <begin position="1866"/>
        <end position="1884"/>
    </location>
</feature>
<feature type="compositionally biased region" description="Polar residues" evidence="2">
    <location>
        <begin position="146"/>
        <end position="157"/>
    </location>
</feature>